<dbReference type="EMBL" id="MU839829">
    <property type="protein sequence ID" value="KAK1758500.1"/>
    <property type="molecule type" value="Genomic_DNA"/>
</dbReference>
<evidence type="ECO:0000313" key="3">
    <source>
        <dbReference type="Proteomes" id="UP001239445"/>
    </source>
</evidence>
<proteinExistence type="predicted"/>
<reference evidence="2" key="1">
    <citation type="submission" date="2023-06" db="EMBL/GenBank/DDBJ databases">
        <title>Genome-scale phylogeny and comparative genomics of the fungal order Sordariales.</title>
        <authorList>
            <consortium name="Lawrence Berkeley National Laboratory"/>
            <person name="Hensen N."/>
            <person name="Bonometti L."/>
            <person name="Westerberg I."/>
            <person name="Brannstrom I.O."/>
            <person name="Guillou S."/>
            <person name="Cros-Aarteil S."/>
            <person name="Calhoun S."/>
            <person name="Haridas S."/>
            <person name="Kuo A."/>
            <person name="Mondo S."/>
            <person name="Pangilinan J."/>
            <person name="Riley R."/>
            <person name="Labutti K."/>
            <person name="Andreopoulos B."/>
            <person name="Lipzen A."/>
            <person name="Chen C."/>
            <person name="Yanf M."/>
            <person name="Daum C."/>
            <person name="Ng V."/>
            <person name="Clum A."/>
            <person name="Steindorff A."/>
            <person name="Ohm R."/>
            <person name="Martin F."/>
            <person name="Silar P."/>
            <person name="Natvig D."/>
            <person name="Lalanne C."/>
            <person name="Gautier V."/>
            <person name="Ament-Velasquez S.L."/>
            <person name="Kruys A."/>
            <person name="Hutchinson M.I."/>
            <person name="Powell A.J."/>
            <person name="Barry K."/>
            <person name="Miller A.N."/>
            <person name="Grigoriev I.V."/>
            <person name="Debuchy R."/>
            <person name="Gladieux P."/>
            <person name="Thoren M.H."/>
            <person name="Johannesson H."/>
        </authorList>
    </citation>
    <scope>NUCLEOTIDE SEQUENCE</scope>
    <source>
        <strain evidence="2">PSN4</strain>
    </source>
</reference>
<feature type="region of interest" description="Disordered" evidence="1">
    <location>
        <begin position="66"/>
        <end position="91"/>
    </location>
</feature>
<dbReference type="AlphaFoldDB" id="A0AAJ0BID4"/>
<gene>
    <name evidence="2" type="ORF">QBC47DRAFT_358347</name>
</gene>
<feature type="compositionally biased region" description="Basic and acidic residues" evidence="1">
    <location>
        <begin position="69"/>
        <end position="81"/>
    </location>
</feature>
<comment type="caution">
    <text evidence="2">The sequence shown here is derived from an EMBL/GenBank/DDBJ whole genome shotgun (WGS) entry which is preliminary data.</text>
</comment>
<sequence>MEPIKKAVNFILLPCASSRRRTKNAVAAAAQPKKDIEQSSESGSDVMIIYHHRPGVPVCMESRVFISPPRDRNDPQNKYHGDGPPSAPPLPPTCSPFLHDPSKVALFRRGLIGFTDRVPSFTLADIQSVTEDDADVWIEKATVPLAGSPPVEVVSCVMTGLPESWVPEVPGLKVSYARFEPQRGDILNRSWFDEDGVRREIVLPPYCLADPGADMKAWMRRNVEHWPEWAAKMMPFDVLNRLLERKTLTPLAVEALKKLGAFLMAKTCKIGCGYLEDGSALGISKDHDFAILAGRYPGPRMPVAQSDVISTMMMTFQQREIWSLYRRLLASEDPNDEAPAYVFKELLVYHGAVELQSCTRRGHRTSNFPFKEHDIVREMYEGTKAIAAAYRQKPRRTAAKLVDTDPLVAELDRSLQHLRVGEWEALSLGDCFQRLHS</sequence>
<name>A0AAJ0BID4_9PEZI</name>
<dbReference type="Proteomes" id="UP001239445">
    <property type="component" value="Unassembled WGS sequence"/>
</dbReference>
<accession>A0AAJ0BID4</accession>
<organism evidence="2 3">
    <name type="scientific">Echria macrotheca</name>
    <dbReference type="NCBI Taxonomy" id="438768"/>
    <lineage>
        <taxon>Eukaryota</taxon>
        <taxon>Fungi</taxon>
        <taxon>Dikarya</taxon>
        <taxon>Ascomycota</taxon>
        <taxon>Pezizomycotina</taxon>
        <taxon>Sordariomycetes</taxon>
        <taxon>Sordariomycetidae</taxon>
        <taxon>Sordariales</taxon>
        <taxon>Schizotheciaceae</taxon>
        <taxon>Echria</taxon>
    </lineage>
</organism>
<protein>
    <submittedName>
        <fullName evidence="2">Uncharacterized protein</fullName>
    </submittedName>
</protein>
<keyword evidence="3" id="KW-1185">Reference proteome</keyword>
<evidence type="ECO:0000313" key="2">
    <source>
        <dbReference type="EMBL" id="KAK1758500.1"/>
    </source>
</evidence>
<evidence type="ECO:0000256" key="1">
    <source>
        <dbReference type="SAM" id="MobiDB-lite"/>
    </source>
</evidence>